<dbReference type="EMBL" id="NESQ01000417">
    <property type="protein sequence ID" value="PUU73073.1"/>
    <property type="molecule type" value="Genomic_DNA"/>
</dbReference>
<keyword evidence="1" id="KW-0732">Signal</keyword>
<evidence type="ECO:0000313" key="3">
    <source>
        <dbReference type="Proteomes" id="UP000244722"/>
    </source>
</evidence>
<feature type="chain" id="PRO_5015549820" evidence="1">
    <location>
        <begin position="28"/>
        <end position="114"/>
    </location>
</feature>
<gene>
    <name evidence="2" type="ORF">B9Z19DRAFT_1095875</name>
</gene>
<comment type="caution">
    <text evidence="2">The sequence shown here is derived from an EMBL/GenBank/DDBJ whole genome shotgun (WGS) entry which is preliminary data.</text>
</comment>
<evidence type="ECO:0000256" key="1">
    <source>
        <dbReference type="SAM" id="SignalP"/>
    </source>
</evidence>
<keyword evidence="3" id="KW-1185">Reference proteome</keyword>
<organism evidence="2 3">
    <name type="scientific">Tuber borchii</name>
    <name type="common">White truffle</name>
    <dbReference type="NCBI Taxonomy" id="42251"/>
    <lineage>
        <taxon>Eukaryota</taxon>
        <taxon>Fungi</taxon>
        <taxon>Dikarya</taxon>
        <taxon>Ascomycota</taxon>
        <taxon>Pezizomycotina</taxon>
        <taxon>Pezizomycetes</taxon>
        <taxon>Pezizales</taxon>
        <taxon>Tuberaceae</taxon>
        <taxon>Tuber</taxon>
    </lineage>
</organism>
<feature type="signal peptide" evidence="1">
    <location>
        <begin position="1"/>
        <end position="27"/>
    </location>
</feature>
<reference evidence="2 3" key="1">
    <citation type="submission" date="2017-04" db="EMBL/GenBank/DDBJ databases">
        <title>Draft genome sequence of Tuber borchii Vittad., a whitish edible truffle.</title>
        <authorList>
            <consortium name="DOE Joint Genome Institute"/>
            <person name="Murat C."/>
            <person name="Kuo A."/>
            <person name="Barry K.W."/>
            <person name="Clum A."/>
            <person name="Dockter R.B."/>
            <person name="Fauchery L."/>
            <person name="Iotti M."/>
            <person name="Kohler A."/>
            <person name="Labutti K."/>
            <person name="Lindquist E.A."/>
            <person name="Lipzen A."/>
            <person name="Ohm R.A."/>
            <person name="Wang M."/>
            <person name="Grigoriev I.V."/>
            <person name="Zambonelli A."/>
            <person name="Martin F.M."/>
        </authorList>
    </citation>
    <scope>NUCLEOTIDE SEQUENCE [LARGE SCALE GENOMIC DNA]</scope>
    <source>
        <strain evidence="2 3">Tbo3840</strain>
    </source>
</reference>
<protein>
    <submittedName>
        <fullName evidence="2">Uncharacterized protein</fullName>
    </submittedName>
</protein>
<accession>A0A2T6ZC65</accession>
<dbReference type="AlphaFoldDB" id="A0A2T6ZC65"/>
<proteinExistence type="predicted"/>
<name>A0A2T6ZC65_TUBBO</name>
<evidence type="ECO:0000313" key="2">
    <source>
        <dbReference type="EMBL" id="PUU73073.1"/>
    </source>
</evidence>
<sequence>MSSGQLCTVLVLGHSMHLTFLFHFAHARLSLSNNSSPILCTLLSFFNANQRSYLFSLGIAMGEKSTKEEPNLPTKIRCLAFNFRGKRRKKGTHWSNNSDEPPFSFLPFSYHGVA</sequence>
<dbReference type="Proteomes" id="UP000244722">
    <property type="component" value="Unassembled WGS sequence"/>
</dbReference>